<dbReference type="Proteomes" id="UP000765509">
    <property type="component" value="Unassembled WGS sequence"/>
</dbReference>
<feature type="compositionally biased region" description="Low complexity" evidence="2">
    <location>
        <begin position="56"/>
        <end position="68"/>
    </location>
</feature>
<evidence type="ECO:0000313" key="3">
    <source>
        <dbReference type="EMBL" id="MBW0574326.1"/>
    </source>
</evidence>
<comment type="caution">
    <text evidence="3">The sequence shown here is derived from an EMBL/GenBank/DDBJ whole genome shotgun (WGS) entry which is preliminary data.</text>
</comment>
<accession>A0A9Q3PV00</accession>
<feature type="compositionally biased region" description="Polar residues" evidence="2">
    <location>
        <begin position="266"/>
        <end position="280"/>
    </location>
</feature>
<dbReference type="EMBL" id="AVOT02093954">
    <property type="protein sequence ID" value="MBW0574326.1"/>
    <property type="molecule type" value="Genomic_DNA"/>
</dbReference>
<feature type="region of interest" description="Disordered" evidence="2">
    <location>
        <begin position="263"/>
        <end position="289"/>
    </location>
</feature>
<dbReference type="AlphaFoldDB" id="A0A9Q3PV00"/>
<evidence type="ECO:0000256" key="1">
    <source>
        <dbReference type="SAM" id="Coils"/>
    </source>
</evidence>
<feature type="coiled-coil region" evidence="1">
    <location>
        <begin position="84"/>
        <end position="111"/>
    </location>
</feature>
<name>A0A9Q3PV00_9BASI</name>
<evidence type="ECO:0000256" key="2">
    <source>
        <dbReference type="SAM" id="MobiDB-lite"/>
    </source>
</evidence>
<protein>
    <submittedName>
        <fullName evidence="3">Uncharacterized protein</fullName>
    </submittedName>
</protein>
<evidence type="ECO:0000313" key="4">
    <source>
        <dbReference type="Proteomes" id="UP000765509"/>
    </source>
</evidence>
<sequence length="333" mass="38278">MANLTPDYQLSSYKHLNHLLSGNQDKLDEVHLVQVSPNLMYENMEQPILGPIIAQSNLEGSPSQSSSQRQKRGTSEEAQLYLQKLEHEQMLKRQQQENNQVNSEAQRLKQVEWHLAHEANERNRKCRFFWNEESTWKLLEMIKELNIDFVNMEETTSGFIPWTQFFKMNENCKQEFKLLKDLAFETLERQYKNIKDSCDETGGEGLYIQLQQHHMTMEVYDLLKDINQNNYGTNEVCFESGDFQAPENNNNGESIEEDIEVPMEPSGNQGCHSGSENGESGTREEMGRRISQVSQKVAVQLKTSMELHVWCVGICPVKCQASAGEPHIGIVTS</sequence>
<reference evidence="3" key="1">
    <citation type="submission" date="2021-03" db="EMBL/GenBank/DDBJ databases">
        <title>Draft genome sequence of rust myrtle Austropuccinia psidii MF-1, a brazilian biotype.</title>
        <authorList>
            <person name="Quecine M.C."/>
            <person name="Pachon D.M.R."/>
            <person name="Bonatelli M.L."/>
            <person name="Correr F.H."/>
            <person name="Franceschini L.M."/>
            <person name="Leite T.F."/>
            <person name="Margarido G.R.A."/>
            <person name="Almeida C.A."/>
            <person name="Ferrarezi J.A."/>
            <person name="Labate C.A."/>
        </authorList>
    </citation>
    <scope>NUCLEOTIDE SEQUENCE</scope>
    <source>
        <strain evidence="3">MF-1</strain>
    </source>
</reference>
<proteinExistence type="predicted"/>
<keyword evidence="1" id="KW-0175">Coiled coil</keyword>
<dbReference type="OrthoDB" id="2507825at2759"/>
<organism evidence="3 4">
    <name type="scientific">Austropuccinia psidii MF-1</name>
    <dbReference type="NCBI Taxonomy" id="1389203"/>
    <lineage>
        <taxon>Eukaryota</taxon>
        <taxon>Fungi</taxon>
        <taxon>Dikarya</taxon>
        <taxon>Basidiomycota</taxon>
        <taxon>Pucciniomycotina</taxon>
        <taxon>Pucciniomycetes</taxon>
        <taxon>Pucciniales</taxon>
        <taxon>Sphaerophragmiaceae</taxon>
        <taxon>Austropuccinia</taxon>
    </lineage>
</organism>
<keyword evidence="4" id="KW-1185">Reference proteome</keyword>
<gene>
    <name evidence="3" type="ORF">O181_114041</name>
</gene>
<feature type="region of interest" description="Disordered" evidence="2">
    <location>
        <begin position="56"/>
        <end position="76"/>
    </location>
</feature>